<dbReference type="InterPro" id="IPR007290">
    <property type="entry name" value="Arv1"/>
</dbReference>
<keyword evidence="6 10" id="KW-1133">Transmembrane helix</keyword>
<keyword evidence="12" id="KW-1185">Reference proteome</keyword>
<dbReference type="EMBL" id="JAIZAY010000003">
    <property type="protein sequence ID" value="KAJ8044609.1"/>
    <property type="molecule type" value="Genomic_DNA"/>
</dbReference>
<accession>A0A9Q1HFL4</accession>
<dbReference type="GO" id="GO:0032366">
    <property type="term" value="P:intracellular sterol transport"/>
    <property type="evidence" value="ECO:0007669"/>
    <property type="project" value="UniProtKB-UniRule"/>
</dbReference>
<keyword evidence="7 10" id="KW-0445">Lipid transport</keyword>
<evidence type="ECO:0000256" key="1">
    <source>
        <dbReference type="ARBA" id="ARBA00004477"/>
    </source>
</evidence>
<feature type="transmembrane region" description="Helical" evidence="10">
    <location>
        <begin position="112"/>
        <end position="136"/>
    </location>
</feature>
<dbReference type="GO" id="GO:0097036">
    <property type="term" value="P:regulation of plasma membrane sterol distribution"/>
    <property type="evidence" value="ECO:0007669"/>
    <property type="project" value="UniProtKB-UniRule"/>
</dbReference>
<evidence type="ECO:0000313" key="12">
    <source>
        <dbReference type="Proteomes" id="UP001152320"/>
    </source>
</evidence>
<dbReference type="GO" id="GO:0005794">
    <property type="term" value="C:Golgi apparatus"/>
    <property type="evidence" value="ECO:0007669"/>
    <property type="project" value="TreeGrafter"/>
</dbReference>
<evidence type="ECO:0000256" key="5">
    <source>
        <dbReference type="ARBA" id="ARBA00022824"/>
    </source>
</evidence>
<comment type="similarity">
    <text evidence="2 10">Belongs to the ARV1 family.</text>
</comment>
<gene>
    <name evidence="11" type="ORF">HOLleu_07395</name>
</gene>
<dbReference type="GO" id="GO:0006665">
    <property type="term" value="P:sphingolipid metabolic process"/>
    <property type="evidence" value="ECO:0007669"/>
    <property type="project" value="TreeGrafter"/>
</dbReference>
<dbReference type="OrthoDB" id="2192830at2759"/>
<evidence type="ECO:0000256" key="3">
    <source>
        <dbReference type="ARBA" id="ARBA00022448"/>
    </source>
</evidence>
<dbReference type="GO" id="GO:0005789">
    <property type="term" value="C:endoplasmic reticulum membrane"/>
    <property type="evidence" value="ECO:0007669"/>
    <property type="project" value="UniProtKB-SubCell"/>
</dbReference>
<evidence type="ECO:0000256" key="2">
    <source>
        <dbReference type="ARBA" id="ARBA00009187"/>
    </source>
</evidence>
<dbReference type="Pfam" id="PF04161">
    <property type="entry name" value="Arv1"/>
    <property type="match status" value="1"/>
</dbReference>
<reference evidence="11" key="1">
    <citation type="submission" date="2021-10" db="EMBL/GenBank/DDBJ databases">
        <title>Tropical sea cucumber genome reveals ecological adaptation and Cuvierian tubules defense mechanism.</title>
        <authorList>
            <person name="Chen T."/>
        </authorList>
    </citation>
    <scope>NUCLEOTIDE SEQUENCE</scope>
    <source>
        <strain evidence="11">Nanhai2018</strain>
        <tissue evidence="11">Muscle</tissue>
    </source>
</reference>
<evidence type="ECO:0000256" key="7">
    <source>
        <dbReference type="ARBA" id="ARBA00023055"/>
    </source>
</evidence>
<protein>
    <recommendedName>
        <fullName evidence="10">Protein ARV</fullName>
    </recommendedName>
</protein>
<feature type="transmembrane region" description="Helical" evidence="10">
    <location>
        <begin position="73"/>
        <end position="92"/>
    </location>
</feature>
<dbReference type="PANTHER" id="PTHR14467:SF0">
    <property type="entry name" value="PROTEIN ARV1"/>
    <property type="match status" value="1"/>
</dbReference>
<evidence type="ECO:0000256" key="8">
    <source>
        <dbReference type="ARBA" id="ARBA00023098"/>
    </source>
</evidence>
<proteinExistence type="inferred from homology"/>
<comment type="function">
    <text evidence="10">Mediator of sterol homeostasis involved in sterol uptake, trafficking and distribution into membranes.</text>
</comment>
<organism evidence="11 12">
    <name type="scientific">Holothuria leucospilota</name>
    <name type="common">Black long sea cucumber</name>
    <name type="synonym">Mertensiothuria leucospilota</name>
    <dbReference type="NCBI Taxonomy" id="206669"/>
    <lineage>
        <taxon>Eukaryota</taxon>
        <taxon>Metazoa</taxon>
        <taxon>Echinodermata</taxon>
        <taxon>Eleutherozoa</taxon>
        <taxon>Echinozoa</taxon>
        <taxon>Holothuroidea</taxon>
        <taxon>Aspidochirotacea</taxon>
        <taxon>Aspidochirotida</taxon>
        <taxon>Holothuriidae</taxon>
        <taxon>Holothuria</taxon>
    </lineage>
</organism>
<dbReference type="Proteomes" id="UP001152320">
    <property type="component" value="Chromosome 3"/>
</dbReference>
<feature type="transmembrane region" description="Helical" evidence="10">
    <location>
        <begin position="157"/>
        <end position="177"/>
    </location>
</feature>
<dbReference type="GO" id="GO:0016125">
    <property type="term" value="P:sterol metabolic process"/>
    <property type="evidence" value="ECO:0007669"/>
    <property type="project" value="UniProtKB-UniRule"/>
</dbReference>
<comment type="caution">
    <text evidence="11">The sequence shown here is derived from an EMBL/GenBank/DDBJ whole genome shotgun (WGS) entry which is preliminary data.</text>
</comment>
<comment type="subcellular location">
    <subcellularLocation>
        <location evidence="1 10">Endoplasmic reticulum membrane</location>
        <topology evidence="1 10">Multi-pass membrane protein</topology>
    </subcellularLocation>
</comment>
<evidence type="ECO:0000256" key="6">
    <source>
        <dbReference type="ARBA" id="ARBA00022989"/>
    </source>
</evidence>
<dbReference type="PANTHER" id="PTHR14467">
    <property type="entry name" value="ARV1"/>
    <property type="match status" value="1"/>
</dbReference>
<evidence type="ECO:0000256" key="10">
    <source>
        <dbReference type="RuleBase" id="RU368065"/>
    </source>
</evidence>
<keyword evidence="9 10" id="KW-0472">Membrane</keyword>
<evidence type="ECO:0000256" key="9">
    <source>
        <dbReference type="ARBA" id="ARBA00023136"/>
    </source>
</evidence>
<dbReference type="GO" id="GO:0032541">
    <property type="term" value="C:cortical endoplasmic reticulum"/>
    <property type="evidence" value="ECO:0007669"/>
    <property type="project" value="TreeGrafter"/>
</dbReference>
<keyword evidence="4 10" id="KW-0812">Transmembrane</keyword>
<name>A0A9Q1HFL4_HOLLE</name>
<evidence type="ECO:0000313" key="11">
    <source>
        <dbReference type="EMBL" id="KAJ8044609.1"/>
    </source>
</evidence>
<sequence>MEKRKVVCIECGEAAPRLLKIYNSDIIKLSYCDHCNKLVDKYVEFDPVIILLDVLLFKPQAYRHILFNMQIQFQWKLCVISLLCGAYLKWAFNHHKSSENTKDGFAGSFLHYALQIEFYIVFLLAAIDLAAYLGGIHLGCKIYARTTEKPVNERLPILHNAIVLSQAGKLLVIPAVIWGQSHILTSFWLTELFVFTFVSQSLRVTLNCSRSTVALLLLAGYLTEISVSQSAQILQEFLTDR</sequence>
<keyword evidence="8 10" id="KW-0443">Lipid metabolism</keyword>
<evidence type="ECO:0000256" key="4">
    <source>
        <dbReference type="ARBA" id="ARBA00022692"/>
    </source>
</evidence>
<keyword evidence="3 10" id="KW-0813">Transport</keyword>
<keyword evidence="5 10" id="KW-0256">Endoplasmic reticulum</keyword>
<dbReference type="AlphaFoldDB" id="A0A9Q1HFL4"/>